<dbReference type="AlphaFoldDB" id="A0A9X2HSP1"/>
<gene>
    <name evidence="1" type="ORF">M9979_13180</name>
</gene>
<evidence type="ECO:0000313" key="1">
    <source>
        <dbReference type="EMBL" id="MCP3735827.1"/>
    </source>
</evidence>
<evidence type="ECO:0000313" key="2">
    <source>
        <dbReference type="Proteomes" id="UP001139486"/>
    </source>
</evidence>
<proteinExistence type="predicted"/>
<dbReference type="EMBL" id="JAMLDY010000016">
    <property type="protein sequence ID" value="MCP3735827.1"/>
    <property type="molecule type" value="Genomic_DNA"/>
</dbReference>
<reference evidence="1" key="1">
    <citation type="submission" date="2022-05" db="EMBL/GenBank/DDBJ databases">
        <title>Sphingomonas sp. strain RP10 Genome sequencing and assembly.</title>
        <authorList>
            <person name="Kim I."/>
        </authorList>
    </citation>
    <scope>NUCLEOTIDE SEQUENCE</scope>
    <source>
        <strain evidence="1">RP10</strain>
    </source>
</reference>
<dbReference type="RefSeq" id="WP_254289826.1">
    <property type="nucleotide sequence ID" value="NZ_JAMLDY010000016.1"/>
</dbReference>
<organism evidence="1 2">
    <name type="scientific">Sphingomonas liriopis</name>
    <dbReference type="NCBI Taxonomy" id="2949094"/>
    <lineage>
        <taxon>Bacteria</taxon>
        <taxon>Pseudomonadati</taxon>
        <taxon>Pseudomonadota</taxon>
        <taxon>Alphaproteobacteria</taxon>
        <taxon>Sphingomonadales</taxon>
        <taxon>Sphingomonadaceae</taxon>
        <taxon>Sphingomonas</taxon>
    </lineage>
</organism>
<dbReference type="Proteomes" id="UP001139486">
    <property type="component" value="Unassembled WGS sequence"/>
</dbReference>
<name>A0A9X2HSP1_9SPHN</name>
<sequence length="152" mass="17230">MASLQEKFPHEIDRATTSLSASEDSWQLYWTLHGPDRRYNSRQLTILPAGHKYQSLCGLPGYISLEKLEEACRAANDKLKLLLSDTDFKDSEVDLPIADGIMVRMGRFKNGVFYSYHCLFGHNAGFNALMSAFAWARERGPVLMKKCHLLST</sequence>
<protein>
    <submittedName>
        <fullName evidence="1">Uncharacterized protein</fullName>
    </submittedName>
</protein>
<comment type="caution">
    <text evidence="1">The sequence shown here is derived from an EMBL/GenBank/DDBJ whole genome shotgun (WGS) entry which is preliminary data.</text>
</comment>
<accession>A0A9X2HSP1</accession>
<keyword evidence="2" id="KW-1185">Reference proteome</keyword>